<gene>
    <name evidence="1" type="ORF">SAMN05421771_2009</name>
</gene>
<reference evidence="1 2" key="1">
    <citation type="submission" date="2016-10" db="EMBL/GenBank/DDBJ databases">
        <authorList>
            <person name="de Groot N.N."/>
        </authorList>
    </citation>
    <scope>NUCLEOTIDE SEQUENCE [LARGE SCALE GENOMIC DNA]</scope>
    <source>
        <strain evidence="1 2">DSM 21001</strain>
    </source>
</reference>
<organism evidence="1 2">
    <name type="scientific">Granulicella pectinivorans</name>
    <dbReference type="NCBI Taxonomy" id="474950"/>
    <lineage>
        <taxon>Bacteria</taxon>
        <taxon>Pseudomonadati</taxon>
        <taxon>Acidobacteriota</taxon>
        <taxon>Terriglobia</taxon>
        <taxon>Terriglobales</taxon>
        <taxon>Acidobacteriaceae</taxon>
        <taxon>Granulicella</taxon>
    </lineage>
</organism>
<dbReference type="InterPro" id="IPR018697">
    <property type="entry name" value="DUF2199"/>
</dbReference>
<dbReference type="RefSeq" id="WP_089838911.1">
    <property type="nucleotide sequence ID" value="NZ_FOZL01000001.1"/>
</dbReference>
<sequence length="177" mass="19883">MGSELATGFDCSVCGLHHDVLPLSYSVKAPLAVLRVAPEEIDERIVMTADQCVIDGREFYLRGRIPVPVHGLEEPFIWGVWAEVGPKDFFRSNELWSTPGREVEPAFKGYLDSDLFIFGNTINLEVMVETQVVGRRPHFTVIDPAHGLARDQREGMSMERVVEIAEMILHRGEESSD</sequence>
<dbReference type="Proteomes" id="UP000199024">
    <property type="component" value="Unassembled WGS sequence"/>
</dbReference>
<dbReference type="EMBL" id="FOZL01000001">
    <property type="protein sequence ID" value="SFS11739.1"/>
    <property type="molecule type" value="Genomic_DNA"/>
</dbReference>
<name>A0A1I6M7Q4_9BACT</name>
<proteinExistence type="predicted"/>
<protein>
    <recommendedName>
        <fullName evidence="3">DUF2199 domain-containing protein</fullName>
    </recommendedName>
</protein>
<accession>A0A1I6M7Q4</accession>
<dbReference type="AlphaFoldDB" id="A0A1I6M7Q4"/>
<dbReference type="STRING" id="474950.SAMN05421771_2009"/>
<evidence type="ECO:0000313" key="2">
    <source>
        <dbReference type="Proteomes" id="UP000199024"/>
    </source>
</evidence>
<evidence type="ECO:0000313" key="1">
    <source>
        <dbReference type="EMBL" id="SFS11739.1"/>
    </source>
</evidence>
<keyword evidence="2" id="KW-1185">Reference proteome</keyword>
<dbReference type="Pfam" id="PF09965">
    <property type="entry name" value="DUF2199"/>
    <property type="match status" value="1"/>
</dbReference>
<evidence type="ECO:0008006" key="3">
    <source>
        <dbReference type="Google" id="ProtNLM"/>
    </source>
</evidence>
<dbReference type="OrthoDB" id="4404538at2"/>